<dbReference type="EMBL" id="AFLV02000023">
    <property type="protein sequence ID" value="EKR65294.1"/>
    <property type="molecule type" value="Genomic_DNA"/>
</dbReference>
<feature type="signal peptide" evidence="2">
    <location>
        <begin position="1"/>
        <end position="28"/>
    </location>
</feature>
<proteinExistence type="predicted"/>
<keyword evidence="2" id="KW-0732">Signal</keyword>
<evidence type="ECO:0008006" key="5">
    <source>
        <dbReference type="Google" id="ProtNLM"/>
    </source>
</evidence>
<feature type="region of interest" description="Disordered" evidence="1">
    <location>
        <begin position="63"/>
        <end position="88"/>
    </location>
</feature>
<comment type="caution">
    <text evidence="3">The sequence shown here is derived from an EMBL/GenBank/DDBJ whole genome shotgun (WGS) entry which is preliminary data.</text>
</comment>
<name>A0A828Z4J6_9LEPT</name>
<accession>A0A828Z4J6</accession>
<gene>
    <name evidence="3" type="ORF">LEP1GSC036_0267</name>
</gene>
<feature type="chain" id="PRO_5032846585" description="Lipoprotein" evidence="2">
    <location>
        <begin position="29"/>
        <end position="234"/>
    </location>
</feature>
<dbReference type="RefSeq" id="WP_004499282.1">
    <property type="nucleotide sequence ID" value="NZ_AFLV02000023.1"/>
</dbReference>
<evidence type="ECO:0000313" key="3">
    <source>
        <dbReference type="EMBL" id="EKR65294.1"/>
    </source>
</evidence>
<dbReference type="Proteomes" id="UP000001338">
    <property type="component" value="Unassembled WGS sequence"/>
</dbReference>
<dbReference type="AlphaFoldDB" id="A0A828Z4J6"/>
<evidence type="ECO:0000313" key="4">
    <source>
        <dbReference type="Proteomes" id="UP000001338"/>
    </source>
</evidence>
<protein>
    <recommendedName>
        <fullName evidence="5">Lipoprotein</fullName>
    </recommendedName>
</protein>
<dbReference type="GeneID" id="61111327"/>
<evidence type="ECO:0000256" key="1">
    <source>
        <dbReference type="SAM" id="MobiDB-lite"/>
    </source>
</evidence>
<reference evidence="3 4" key="1">
    <citation type="submission" date="2012-10" db="EMBL/GenBank/DDBJ databases">
        <authorList>
            <person name="Harkins D.M."/>
            <person name="Durkin A.S."/>
            <person name="Brinkac L.M."/>
            <person name="Haft D.H."/>
            <person name="Selengut J.D."/>
            <person name="Sanka R."/>
            <person name="DePew J."/>
            <person name="Purushe J."/>
            <person name="Whelen A.C."/>
            <person name="Vinetz J.M."/>
            <person name="Sutton G.G."/>
            <person name="Nierman W.C."/>
            <person name="Fouts D.E."/>
        </authorList>
    </citation>
    <scope>NUCLEOTIDE SEQUENCE [LARGE SCALE GENOMIC DNA]</scope>
    <source>
        <strain evidence="3 4">2006001853</strain>
    </source>
</reference>
<evidence type="ECO:0000256" key="2">
    <source>
        <dbReference type="SAM" id="SignalP"/>
    </source>
</evidence>
<sequence>MIYSIKRKNKQFRKLSCLILLFITLSSATQCNQKKESEKNSSLLALIGGAAVQIEKEKALNPKGTTFRESDAAGNLKSENNQTEPSDGHTAIILEGDAQMAGGGLLVYIREMDSGITVPVVIENNVPRFATVGGKRYMANLDFYIDGINNTEIDGQMLNVPFTATEIDKVSFYVTSQKVGLYVNGNSHESNMAYDPAGNNARGNNTQERAAWRRENYLLTGGDGFVLEYVYKNN</sequence>
<organism evidence="3 4">
    <name type="scientific">Leptospira weilii str. 2006001853</name>
    <dbReference type="NCBI Taxonomy" id="1001589"/>
    <lineage>
        <taxon>Bacteria</taxon>
        <taxon>Pseudomonadati</taxon>
        <taxon>Spirochaetota</taxon>
        <taxon>Spirochaetia</taxon>
        <taxon>Leptospirales</taxon>
        <taxon>Leptospiraceae</taxon>
        <taxon>Leptospira</taxon>
    </lineage>
</organism>